<evidence type="ECO:0000313" key="2">
    <source>
        <dbReference type="Ensembl" id="ENSPMRP00000012777.1"/>
    </source>
</evidence>
<dbReference type="Pfam" id="PF00095">
    <property type="entry name" value="WAP"/>
    <property type="match status" value="1"/>
</dbReference>
<dbReference type="Proteomes" id="UP000472272">
    <property type="component" value="Chromosome 6"/>
</dbReference>
<organism evidence="2 3">
    <name type="scientific">Podarcis muralis</name>
    <name type="common">Wall lizard</name>
    <name type="synonym">Lacerta muralis</name>
    <dbReference type="NCBI Taxonomy" id="64176"/>
    <lineage>
        <taxon>Eukaryota</taxon>
        <taxon>Metazoa</taxon>
        <taxon>Chordata</taxon>
        <taxon>Craniata</taxon>
        <taxon>Vertebrata</taxon>
        <taxon>Euteleostomi</taxon>
        <taxon>Lepidosauria</taxon>
        <taxon>Squamata</taxon>
        <taxon>Bifurcata</taxon>
        <taxon>Unidentata</taxon>
        <taxon>Episquamata</taxon>
        <taxon>Laterata</taxon>
        <taxon>Lacertibaenia</taxon>
        <taxon>Lacertidae</taxon>
        <taxon>Podarcis</taxon>
    </lineage>
</organism>
<name>A0A670INB7_PODMU</name>
<dbReference type="PRINTS" id="PR00003">
    <property type="entry name" value="4DISULPHCORE"/>
</dbReference>
<dbReference type="SUPFAM" id="SSF57256">
    <property type="entry name" value="Elafin-like"/>
    <property type="match status" value="1"/>
</dbReference>
<dbReference type="InterPro" id="IPR036645">
    <property type="entry name" value="Elafin-like_sf"/>
</dbReference>
<dbReference type="Ensembl" id="ENSPMRT00000013646.1">
    <property type="protein sequence ID" value="ENSPMRP00000012777.1"/>
    <property type="gene ID" value="ENSPMRG00000008542.1"/>
</dbReference>
<evidence type="ECO:0000259" key="1">
    <source>
        <dbReference type="PROSITE" id="PS51390"/>
    </source>
</evidence>
<evidence type="ECO:0000313" key="3">
    <source>
        <dbReference type="Proteomes" id="UP000472272"/>
    </source>
</evidence>
<reference evidence="2 3" key="1">
    <citation type="journal article" date="2019" name="Proc. Natl. Acad. Sci. U.S.A.">
        <title>Regulatory changes in pterin and carotenoid genes underlie balanced color polymorphisms in the wall lizard.</title>
        <authorList>
            <person name="Andrade P."/>
            <person name="Pinho C."/>
            <person name="Perez I de Lanuza G."/>
            <person name="Afonso S."/>
            <person name="Brejcha J."/>
            <person name="Rubin C.J."/>
            <person name="Wallerman O."/>
            <person name="Pereira P."/>
            <person name="Sabatino S.J."/>
            <person name="Bellati A."/>
            <person name="Pellitteri-Rosa D."/>
            <person name="Bosakova Z."/>
            <person name="Bunikis I."/>
            <person name="Carretero M.A."/>
            <person name="Feiner N."/>
            <person name="Marsik P."/>
            <person name="Pauperio F."/>
            <person name="Salvi D."/>
            <person name="Soler L."/>
            <person name="While G.M."/>
            <person name="Uller T."/>
            <person name="Font E."/>
            <person name="Andersson L."/>
            <person name="Carneiro M."/>
        </authorList>
    </citation>
    <scope>NUCLEOTIDE SEQUENCE</scope>
</reference>
<dbReference type="PROSITE" id="PS51390">
    <property type="entry name" value="WAP"/>
    <property type="match status" value="1"/>
</dbReference>
<dbReference type="GO" id="GO:0005576">
    <property type="term" value="C:extracellular region"/>
    <property type="evidence" value="ECO:0007669"/>
    <property type="project" value="InterPro"/>
</dbReference>
<keyword evidence="3" id="KW-1185">Reference proteome</keyword>
<dbReference type="GO" id="GO:0030414">
    <property type="term" value="F:peptidase inhibitor activity"/>
    <property type="evidence" value="ECO:0007669"/>
    <property type="project" value="InterPro"/>
</dbReference>
<dbReference type="GeneTree" id="ENSGT01040000241867"/>
<dbReference type="InterPro" id="IPR008197">
    <property type="entry name" value="WAP_dom"/>
</dbReference>
<sequence length="88" mass="10088">TVCDDDAKKLLTVFCCCFSFSIFRQGKPGICPIDRCRCTGPQPDECRDDYICLGQKKCCYSCCAMRCVDPEFRNVECKWDCGFLSLWV</sequence>
<dbReference type="AlphaFoldDB" id="A0A670INB7"/>
<feature type="domain" description="WAP" evidence="1">
    <location>
        <begin position="24"/>
        <end position="71"/>
    </location>
</feature>
<dbReference type="Gene3D" id="4.10.75.10">
    <property type="entry name" value="Elafin-like"/>
    <property type="match status" value="1"/>
</dbReference>
<protein>
    <recommendedName>
        <fullName evidence="1">WAP domain-containing protein</fullName>
    </recommendedName>
</protein>
<reference evidence="2" key="3">
    <citation type="submission" date="2025-09" db="UniProtKB">
        <authorList>
            <consortium name="Ensembl"/>
        </authorList>
    </citation>
    <scope>IDENTIFICATION</scope>
</reference>
<accession>A0A670INB7</accession>
<dbReference type="SMART" id="SM00217">
    <property type="entry name" value="WAP"/>
    <property type="match status" value="1"/>
</dbReference>
<proteinExistence type="predicted"/>
<reference evidence="2" key="2">
    <citation type="submission" date="2025-08" db="UniProtKB">
        <authorList>
            <consortium name="Ensembl"/>
        </authorList>
    </citation>
    <scope>IDENTIFICATION</scope>
</reference>